<sequence length="91" mass="9981">MLVITADDRKLPPFVETNFKKSEIASGNLHACTAHGADGQLTYARLKDGVAETAWSNITTYVNVSACLHLKKFVARFVLSGTRSQKKLCPK</sequence>
<evidence type="ECO:0000313" key="2">
    <source>
        <dbReference type="Proteomes" id="UP001159363"/>
    </source>
</evidence>
<keyword evidence="2" id="KW-1185">Reference proteome</keyword>
<reference evidence="1 2" key="1">
    <citation type="submission" date="2023-02" db="EMBL/GenBank/DDBJ databases">
        <title>LHISI_Scaffold_Assembly.</title>
        <authorList>
            <person name="Stuart O.P."/>
            <person name="Cleave R."/>
            <person name="Magrath M.J.L."/>
            <person name="Mikheyev A.S."/>
        </authorList>
    </citation>
    <scope>NUCLEOTIDE SEQUENCE [LARGE SCALE GENOMIC DNA]</scope>
    <source>
        <strain evidence="1">Daus_M_001</strain>
        <tissue evidence="1">Leg muscle</tissue>
    </source>
</reference>
<organism evidence="1 2">
    <name type="scientific">Dryococelus australis</name>
    <dbReference type="NCBI Taxonomy" id="614101"/>
    <lineage>
        <taxon>Eukaryota</taxon>
        <taxon>Metazoa</taxon>
        <taxon>Ecdysozoa</taxon>
        <taxon>Arthropoda</taxon>
        <taxon>Hexapoda</taxon>
        <taxon>Insecta</taxon>
        <taxon>Pterygota</taxon>
        <taxon>Neoptera</taxon>
        <taxon>Polyneoptera</taxon>
        <taxon>Phasmatodea</taxon>
        <taxon>Verophasmatodea</taxon>
        <taxon>Anareolatae</taxon>
        <taxon>Phasmatidae</taxon>
        <taxon>Eurycanthinae</taxon>
        <taxon>Dryococelus</taxon>
    </lineage>
</organism>
<gene>
    <name evidence="1" type="ORF">PR048_019904</name>
</gene>
<evidence type="ECO:0000313" key="1">
    <source>
        <dbReference type="EMBL" id="KAJ8879296.1"/>
    </source>
</evidence>
<protein>
    <submittedName>
        <fullName evidence="1">Uncharacterized protein</fullName>
    </submittedName>
</protein>
<accession>A0ABQ9H4U2</accession>
<comment type="caution">
    <text evidence="1">The sequence shown here is derived from an EMBL/GenBank/DDBJ whole genome shotgun (WGS) entry which is preliminary data.</text>
</comment>
<dbReference type="Proteomes" id="UP001159363">
    <property type="component" value="Chromosome 6"/>
</dbReference>
<feature type="non-terminal residue" evidence="1">
    <location>
        <position position="91"/>
    </location>
</feature>
<dbReference type="EMBL" id="JARBHB010000007">
    <property type="protein sequence ID" value="KAJ8879296.1"/>
    <property type="molecule type" value="Genomic_DNA"/>
</dbReference>
<name>A0ABQ9H4U2_9NEOP</name>
<proteinExistence type="predicted"/>